<name>A0A4Y8LMT4_9BACL</name>
<dbReference type="RefSeq" id="WP_135154643.1">
    <property type="nucleotide sequence ID" value="NZ_SOMN01000067.1"/>
</dbReference>
<evidence type="ECO:0000313" key="1">
    <source>
        <dbReference type="EMBL" id="TFE19387.1"/>
    </source>
</evidence>
<sequence length="59" mass="6762">MAAQKEIVDKSIKKGIAIGKTKNGMHIKIYYNGKDKNLIDNAHPVHQKDMKSKYFDDEN</sequence>
<evidence type="ECO:0000313" key="2">
    <source>
        <dbReference type="Proteomes" id="UP000297900"/>
    </source>
</evidence>
<organism evidence="1 2">
    <name type="scientific">Cohnella luojiensis</name>
    <dbReference type="NCBI Taxonomy" id="652876"/>
    <lineage>
        <taxon>Bacteria</taxon>
        <taxon>Bacillati</taxon>
        <taxon>Bacillota</taxon>
        <taxon>Bacilli</taxon>
        <taxon>Bacillales</taxon>
        <taxon>Paenibacillaceae</taxon>
        <taxon>Cohnella</taxon>
    </lineage>
</organism>
<comment type="caution">
    <text evidence="1">The sequence shown here is derived from an EMBL/GenBank/DDBJ whole genome shotgun (WGS) entry which is preliminary data.</text>
</comment>
<accession>A0A4Y8LMT4</accession>
<proteinExistence type="predicted"/>
<keyword evidence="2" id="KW-1185">Reference proteome</keyword>
<dbReference type="AlphaFoldDB" id="A0A4Y8LMT4"/>
<gene>
    <name evidence="1" type="ORF">E2980_23385</name>
</gene>
<protein>
    <submittedName>
        <fullName evidence="1">Uncharacterized protein</fullName>
    </submittedName>
</protein>
<dbReference type="EMBL" id="SOMN01000067">
    <property type="protein sequence ID" value="TFE19387.1"/>
    <property type="molecule type" value="Genomic_DNA"/>
</dbReference>
<dbReference type="Proteomes" id="UP000297900">
    <property type="component" value="Unassembled WGS sequence"/>
</dbReference>
<reference evidence="1 2" key="1">
    <citation type="submission" date="2019-03" db="EMBL/GenBank/DDBJ databases">
        <title>Cohnella endophytica sp. nov., a novel endophytic bacterium isolated from bark of Sonneratia apetala.</title>
        <authorList>
            <person name="Tuo L."/>
        </authorList>
    </citation>
    <scope>NUCLEOTIDE SEQUENCE [LARGE SCALE GENOMIC DNA]</scope>
    <source>
        <strain evidence="1 2">CCTCC AB 208254</strain>
    </source>
</reference>